<dbReference type="AlphaFoldDB" id="A0A9W8AJJ0"/>
<name>A0A9W8AJJ0_9FUNG</name>
<dbReference type="InterPro" id="IPR035899">
    <property type="entry name" value="DBL_dom_sf"/>
</dbReference>
<evidence type="ECO:0000313" key="4">
    <source>
        <dbReference type="Proteomes" id="UP001150925"/>
    </source>
</evidence>
<dbReference type="GO" id="GO:0005085">
    <property type="term" value="F:guanyl-nucleotide exchange factor activity"/>
    <property type="evidence" value="ECO:0007669"/>
    <property type="project" value="InterPro"/>
</dbReference>
<evidence type="ECO:0000256" key="1">
    <source>
        <dbReference type="SAM" id="MobiDB-lite"/>
    </source>
</evidence>
<dbReference type="Pfam" id="PF00621">
    <property type="entry name" value="RhoGEF"/>
    <property type="match status" value="1"/>
</dbReference>
<reference evidence="3" key="1">
    <citation type="submission" date="2022-07" db="EMBL/GenBank/DDBJ databases">
        <title>Phylogenomic reconstructions and comparative analyses of Kickxellomycotina fungi.</title>
        <authorList>
            <person name="Reynolds N.K."/>
            <person name="Stajich J.E."/>
            <person name="Barry K."/>
            <person name="Grigoriev I.V."/>
            <person name="Crous P."/>
            <person name="Smith M.E."/>
        </authorList>
    </citation>
    <scope>NUCLEOTIDE SEQUENCE</scope>
    <source>
        <strain evidence="3">RSA 1196</strain>
    </source>
</reference>
<sequence>MAPALQQWNWESFLEDEDMYVMRLEECVKDIIRPLKDHRYIQTESLAIVFESVQDIRNHMVNFAVSATNVRYQDPTDKLLFNNYLEAIALMVKAYKPYLNHYIQAMSEFIGLTRRSGVNSLLGWPAGTKDSHMGAHHWKCYLSIPAHRLSAYLTSLRSLENRDQKVVDLEREIQILLILTTHILGQVDLWQQWVESLANITLEKALGSGGSKGFRRLLELPSTVFSLVYTPLTNPVPRELVMNHPESDPQQWLDPRGMVLLDNRFQVRKVYRTSWTDLNSHHNSLRLIMLPEFILPLMPTDAAYRKASGQNQVSWRLATAYITRNKVRLTECTQSGGLDLLINDTVVAKLACAVDLKELWLKTHQASAPHPMKPIAEFGVSSTHSFFKKFTSMFGTRKLESSVKPEGLIKGGIKVPSPATTPKPTSPRSTEVPTSPEHEGGKQQVSSSPTRSLRDKSSDGSSTVCSTGESVIEEGSRKGSTASRLHRCASLFL</sequence>
<evidence type="ECO:0000259" key="2">
    <source>
        <dbReference type="Pfam" id="PF00621"/>
    </source>
</evidence>
<dbReference type="Proteomes" id="UP001150925">
    <property type="component" value="Unassembled WGS sequence"/>
</dbReference>
<feature type="non-terminal residue" evidence="3">
    <location>
        <position position="1"/>
    </location>
</feature>
<dbReference type="OrthoDB" id="5598026at2759"/>
<keyword evidence="4" id="KW-1185">Reference proteome</keyword>
<evidence type="ECO:0000313" key="3">
    <source>
        <dbReference type="EMBL" id="KAJ1954761.1"/>
    </source>
</evidence>
<proteinExistence type="predicted"/>
<dbReference type="SUPFAM" id="SSF48065">
    <property type="entry name" value="DBL homology domain (DH-domain)"/>
    <property type="match status" value="1"/>
</dbReference>
<protein>
    <recommendedName>
        <fullName evidence="2">DH domain-containing protein</fullName>
    </recommendedName>
</protein>
<dbReference type="InterPro" id="IPR000219">
    <property type="entry name" value="DH_dom"/>
</dbReference>
<dbReference type="EMBL" id="JANBPY010002495">
    <property type="protein sequence ID" value="KAJ1954761.1"/>
    <property type="molecule type" value="Genomic_DNA"/>
</dbReference>
<comment type="caution">
    <text evidence="3">The sequence shown here is derived from an EMBL/GenBank/DDBJ whole genome shotgun (WGS) entry which is preliminary data.</text>
</comment>
<feature type="region of interest" description="Disordered" evidence="1">
    <location>
        <begin position="408"/>
        <end position="483"/>
    </location>
</feature>
<accession>A0A9W8AJJ0</accession>
<organism evidence="3 4">
    <name type="scientific">Dispira parvispora</name>
    <dbReference type="NCBI Taxonomy" id="1520584"/>
    <lineage>
        <taxon>Eukaryota</taxon>
        <taxon>Fungi</taxon>
        <taxon>Fungi incertae sedis</taxon>
        <taxon>Zoopagomycota</taxon>
        <taxon>Kickxellomycotina</taxon>
        <taxon>Dimargaritomycetes</taxon>
        <taxon>Dimargaritales</taxon>
        <taxon>Dimargaritaceae</taxon>
        <taxon>Dispira</taxon>
    </lineage>
</organism>
<gene>
    <name evidence="3" type="ORF">IWQ62_005678</name>
</gene>
<feature type="domain" description="DH" evidence="2">
    <location>
        <begin position="14"/>
        <end position="162"/>
    </location>
</feature>
<feature type="compositionally biased region" description="Polar residues" evidence="1">
    <location>
        <begin position="459"/>
        <end position="469"/>
    </location>
</feature>
<dbReference type="Gene3D" id="1.20.900.10">
    <property type="entry name" value="Dbl homology (DH) domain"/>
    <property type="match status" value="1"/>
</dbReference>